<name>A0A291MZQ4_SPHYA</name>
<evidence type="ECO:0000313" key="1">
    <source>
        <dbReference type="EMBL" id="ATI80566.1"/>
    </source>
</evidence>
<gene>
    <name evidence="1" type="ORF">A6768_11570</name>
</gene>
<accession>A0A291MZQ4</accession>
<reference evidence="1 2" key="1">
    <citation type="submission" date="2017-10" db="EMBL/GenBank/DDBJ databases">
        <title>Sphingobium yanoikuyae S72.</title>
        <authorList>
            <person name="Sanchez E."/>
            <person name="Bustos P."/>
            <person name="Mendoza P."/>
            <person name="Guo X."/>
            <person name="Mendoza A."/>
        </authorList>
    </citation>
    <scope>NUCLEOTIDE SEQUENCE [LARGE SCALE GENOMIC DNA]</scope>
    <source>
        <strain evidence="1 2">S72</strain>
    </source>
</reference>
<dbReference type="KEGG" id="sya:A6768_11570"/>
<dbReference type="EMBL" id="CP023741">
    <property type="protein sequence ID" value="ATI80566.1"/>
    <property type="molecule type" value="Genomic_DNA"/>
</dbReference>
<proteinExistence type="predicted"/>
<dbReference type="AlphaFoldDB" id="A0A291MZQ4"/>
<evidence type="ECO:0000313" key="2">
    <source>
        <dbReference type="Proteomes" id="UP000219422"/>
    </source>
</evidence>
<dbReference type="Proteomes" id="UP000219422">
    <property type="component" value="Chromosome"/>
</dbReference>
<organism evidence="1 2">
    <name type="scientific">Sphingobium yanoikuyae</name>
    <name type="common">Sphingomonas yanoikuyae</name>
    <dbReference type="NCBI Taxonomy" id="13690"/>
    <lineage>
        <taxon>Bacteria</taxon>
        <taxon>Pseudomonadati</taxon>
        <taxon>Pseudomonadota</taxon>
        <taxon>Alphaproteobacteria</taxon>
        <taxon>Sphingomonadales</taxon>
        <taxon>Sphingomonadaceae</taxon>
        <taxon>Sphingobium</taxon>
    </lineage>
</organism>
<protein>
    <submittedName>
        <fullName evidence="1">Uncharacterized protein</fullName>
    </submittedName>
</protein>
<sequence length="132" mass="14401">MAQALARKHARFAFPDDFSIAMRPVTKQIVARHGKLSPIGGFLNRVTDIRALSPNWNAPEPEVTLLFLFDTIEDIPADADEHIGVLIEKFAPTGAFTAIGGQSASLETMTAARYLASDSLDFDRLSEPDIDS</sequence>